<sequence length="298" mass="34173">MKTIVQKVCNRILRKYEKIPFVRNSAEIDYQLALKTHASNLPVLSIGDLNLVNAINREGIVMTSLASLSIASTPKMLENAEKLIDKIPKSISANKNEYVVHATSEQIIEYPEIFIWGLEQRLLNIVENYIGLPVAYHGSYVRRDLANQVQERSRLWHIDKEDRKILKIIVYLNDVDDNGGPFQYLPKSLTTKAIDSLKYSYGYVTDKTMESLIHPSHWKSCLGPSGTVIFADTGNIFHRGKIPVTSDRLTIFFDYSSRQAKVQFSYQPFLPQEDLHLLTSNVTEYQKKSVFWRESLSE</sequence>
<accession>A0AAP5M7R0</accession>
<comment type="caution">
    <text evidence="1">The sequence shown here is derived from an EMBL/GenBank/DDBJ whole genome shotgun (WGS) entry which is preliminary data.</text>
</comment>
<dbReference type="AlphaFoldDB" id="A0AAP5M7R0"/>
<dbReference type="Proteomes" id="UP000667802">
    <property type="component" value="Unassembled WGS sequence"/>
</dbReference>
<evidence type="ECO:0000313" key="2">
    <source>
        <dbReference type="Proteomes" id="UP000667802"/>
    </source>
</evidence>
<proteinExistence type="predicted"/>
<dbReference type="EMBL" id="JAALHA020000017">
    <property type="protein sequence ID" value="MDR9898416.1"/>
    <property type="molecule type" value="Genomic_DNA"/>
</dbReference>
<name>A0AAP5M7R0_9CYAN</name>
<dbReference type="Gene3D" id="2.60.120.620">
    <property type="entry name" value="q2cbj1_9rhob like domain"/>
    <property type="match status" value="1"/>
</dbReference>
<organism evidence="1 2">
    <name type="scientific">Aetokthonos hydrillicola Thurmond2011</name>
    <dbReference type="NCBI Taxonomy" id="2712845"/>
    <lineage>
        <taxon>Bacteria</taxon>
        <taxon>Bacillati</taxon>
        <taxon>Cyanobacteriota</taxon>
        <taxon>Cyanophyceae</taxon>
        <taxon>Nostocales</taxon>
        <taxon>Hapalosiphonaceae</taxon>
        <taxon>Aetokthonos</taxon>
    </lineage>
</organism>
<gene>
    <name evidence="1" type="ORF">G7B40_028215</name>
</gene>
<evidence type="ECO:0000313" key="1">
    <source>
        <dbReference type="EMBL" id="MDR9898416.1"/>
    </source>
</evidence>
<keyword evidence="2" id="KW-1185">Reference proteome</keyword>
<reference evidence="2" key="1">
    <citation type="journal article" date="2021" name="Science">
        <title>Hunting the eagle killer: A cyanobacterial neurotoxin causes vacuolar myelinopathy.</title>
        <authorList>
            <person name="Breinlinger S."/>
            <person name="Phillips T.J."/>
            <person name="Haram B.N."/>
            <person name="Mares J."/>
            <person name="Martinez Yerena J.A."/>
            <person name="Hrouzek P."/>
            <person name="Sobotka R."/>
            <person name="Henderson W.M."/>
            <person name="Schmieder P."/>
            <person name="Williams S.M."/>
            <person name="Lauderdale J.D."/>
            <person name="Wilde H.D."/>
            <person name="Gerrin W."/>
            <person name="Kust A."/>
            <person name="Washington J.W."/>
            <person name="Wagner C."/>
            <person name="Geier B."/>
            <person name="Liebeke M."/>
            <person name="Enke H."/>
            <person name="Niedermeyer T.H.J."/>
            <person name="Wilde S.B."/>
        </authorList>
    </citation>
    <scope>NUCLEOTIDE SEQUENCE [LARGE SCALE GENOMIC DNA]</scope>
    <source>
        <strain evidence="2">Thurmond2011</strain>
    </source>
</reference>
<dbReference type="RefSeq" id="WP_208345085.1">
    <property type="nucleotide sequence ID" value="NZ_CAWQFN010000584.1"/>
</dbReference>
<dbReference type="SUPFAM" id="SSF51197">
    <property type="entry name" value="Clavaminate synthase-like"/>
    <property type="match status" value="1"/>
</dbReference>
<protein>
    <submittedName>
        <fullName evidence="1">2OG-Fe(II) oxygenase</fullName>
    </submittedName>
</protein>